<accession>A0AAD4MNF9</accession>
<evidence type="ECO:0008006" key="4">
    <source>
        <dbReference type="Google" id="ProtNLM"/>
    </source>
</evidence>
<comment type="caution">
    <text evidence="2">The sequence shown here is derived from an EMBL/GenBank/DDBJ whole genome shotgun (WGS) entry which is preliminary data.</text>
</comment>
<evidence type="ECO:0000313" key="2">
    <source>
        <dbReference type="EMBL" id="KAI1695993.1"/>
    </source>
</evidence>
<evidence type="ECO:0000256" key="1">
    <source>
        <dbReference type="SAM" id="MobiDB-lite"/>
    </source>
</evidence>
<evidence type="ECO:0000313" key="3">
    <source>
        <dbReference type="Proteomes" id="UP001201812"/>
    </source>
</evidence>
<name>A0AAD4MNF9_9BILA</name>
<protein>
    <recommendedName>
        <fullName evidence="4">F-box domain-containing protein</fullName>
    </recommendedName>
</protein>
<reference evidence="2" key="1">
    <citation type="submission" date="2022-01" db="EMBL/GenBank/DDBJ databases">
        <title>Genome Sequence Resource for Two Populations of Ditylenchus destructor, the Migratory Endoparasitic Phytonematode.</title>
        <authorList>
            <person name="Zhang H."/>
            <person name="Lin R."/>
            <person name="Xie B."/>
        </authorList>
    </citation>
    <scope>NUCLEOTIDE SEQUENCE</scope>
    <source>
        <strain evidence="2">BazhouSP</strain>
    </source>
</reference>
<dbReference type="Proteomes" id="UP001201812">
    <property type="component" value="Unassembled WGS sequence"/>
</dbReference>
<organism evidence="2 3">
    <name type="scientific">Ditylenchus destructor</name>
    <dbReference type="NCBI Taxonomy" id="166010"/>
    <lineage>
        <taxon>Eukaryota</taxon>
        <taxon>Metazoa</taxon>
        <taxon>Ecdysozoa</taxon>
        <taxon>Nematoda</taxon>
        <taxon>Chromadorea</taxon>
        <taxon>Rhabditida</taxon>
        <taxon>Tylenchina</taxon>
        <taxon>Tylenchomorpha</taxon>
        <taxon>Sphaerularioidea</taxon>
        <taxon>Anguinidae</taxon>
        <taxon>Anguininae</taxon>
        <taxon>Ditylenchus</taxon>
    </lineage>
</organism>
<feature type="region of interest" description="Disordered" evidence="1">
    <location>
        <begin position="1"/>
        <end position="23"/>
    </location>
</feature>
<sequence>MLPNSATTRKQVSPASNPSENVNSRADALIAKMKTPDIQDIEKIKSSLPNEIFADLTRFLPNSGITDLMLMSRKFNALVTPRLKKIDQGIVPDPAHAWISPLNLKQYEPIGSAAKKRMREVFEKEEDDLLNCLRRAGDWKVPLKKFKEKMSLQRFDDATFLRILNTLLSNPEFRRKYNVSRNMAGYLYTTFDLTL</sequence>
<gene>
    <name evidence="2" type="ORF">DdX_19284</name>
</gene>
<dbReference type="AlphaFoldDB" id="A0AAD4MNF9"/>
<keyword evidence="3" id="KW-1185">Reference proteome</keyword>
<proteinExistence type="predicted"/>
<dbReference type="EMBL" id="JAKKPZ010000358">
    <property type="protein sequence ID" value="KAI1695993.1"/>
    <property type="molecule type" value="Genomic_DNA"/>
</dbReference>